<evidence type="ECO:0000256" key="2">
    <source>
        <dbReference type="ARBA" id="ARBA00022729"/>
    </source>
</evidence>
<dbReference type="InterPro" id="IPR042185">
    <property type="entry name" value="Serpin_sf_2"/>
</dbReference>
<evidence type="ECO:0000256" key="3">
    <source>
        <dbReference type="ARBA" id="ARBA00023180"/>
    </source>
</evidence>
<accession>A0A8D1FAQ4</accession>
<feature type="domain" description="Serpin" evidence="7">
    <location>
        <begin position="58"/>
        <end position="382"/>
    </location>
</feature>
<dbReference type="Proteomes" id="UP000694722">
    <property type="component" value="Unplaced"/>
</dbReference>
<dbReference type="Gene3D" id="3.30.497.10">
    <property type="entry name" value="Antithrombin, subunit I, domain 2"/>
    <property type="match status" value="2"/>
</dbReference>
<dbReference type="FunFam" id="2.30.39.10:FF:000003">
    <property type="entry name" value="alpha-1-antitrypsin isoform X1"/>
    <property type="match status" value="1"/>
</dbReference>
<reference evidence="8" key="1">
    <citation type="submission" date="2025-08" db="UniProtKB">
        <authorList>
            <consortium name="Ensembl"/>
        </authorList>
    </citation>
    <scope>IDENTIFICATION</scope>
</reference>
<dbReference type="SUPFAM" id="SSF56574">
    <property type="entry name" value="Serpins"/>
    <property type="match status" value="1"/>
</dbReference>
<feature type="signal peptide" evidence="6">
    <location>
        <begin position="1"/>
        <end position="20"/>
    </location>
</feature>
<evidence type="ECO:0000259" key="7">
    <source>
        <dbReference type="SMART" id="SM00093"/>
    </source>
</evidence>
<sequence length="385" mass="42529">MHLADCLLLLLAGLLALSQGQLHSEHQGHSHHPHQEAPGTGKGSLSLRISPGNTVFALHFYHLMVSQTPGSNIFFSPLSISAAYAMLSLGAGSLSRTQILEGLGFNLTEVSEPDTHQGFQNLLHTLHLPDDRLEIHMGNALFLSPEVGSTESKLLHANFKDPAGTAQLINNHVKEETRGKIVDLVSGLSADTTMVLVDEVTTVKVPMMMQGPQHHWYLHDRHFPCTVLRVDYKGDATALFILPNRGKMDELEEVLTPEMLTRWRNLLQCSGNPCLYIPKFTISGSYELDQILPKLGIIDLFSQRADFSGITEQLNLQVSKSFHKAILEVDEVGTQASAATGSFFTFLSRDNQQALWFNRPFLVAIFSTSTQSILFLGKVVNPKKL</sequence>
<dbReference type="InterPro" id="IPR000215">
    <property type="entry name" value="Serpin_fam"/>
</dbReference>
<dbReference type="Ensembl" id="ENSSSCT00040077564.1">
    <property type="protein sequence ID" value="ENSSSCP00040033370.1"/>
    <property type="gene ID" value="ENSSSCG00040057068.1"/>
</dbReference>
<dbReference type="InterPro" id="IPR023796">
    <property type="entry name" value="Serpin_dom"/>
</dbReference>
<evidence type="ECO:0000313" key="8">
    <source>
        <dbReference type="Ensembl" id="ENSSSCP00040033370.1"/>
    </source>
</evidence>
<dbReference type="GO" id="GO:0005615">
    <property type="term" value="C:extracellular space"/>
    <property type="evidence" value="ECO:0007669"/>
    <property type="project" value="InterPro"/>
</dbReference>
<protein>
    <recommendedName>
        <fullName evidence="7">Serpin domain-containing protein</fullName>
    </recommendedName>
</protein>
<evidence type="ECO:0000313" key="9">
    <source>
        <dbReference type="Proteomes" id="UP000694722"/>
    </source>
</evidence>
<dbReference type="SMART" id="SM00093">
    <property type="entry name" value="SERPIN"/>
    <property type="match status" value="1"/>
</dbReference>
<dbReference type="PANTHER" id="PTHR11461:SF194">
    <property type="entry name" value="KALLISTATIN"/>
    <property type="match status" value="1"/>
</dbReference>
<dbReference type="FunFam" id="2.10.310.10:FF:000001">
    <property type="entry name" value="Serpin family A member 1"/>
    <property type="match status" value="1"/>
</dbReference>
<keyword evidence="2 6" id="KW-0732">Signal</keyword>
<feature type="region of interest" description="Disordered" evidence="5">
    <location>
        <begin position="24"/>
        <end position="44"/>
    </location>
</feature>
<proteinExistence type="inferred from homology"/>
<dbReference type="InterPro" id="IPR036186">
    <property type="entry name" value="Serpin_sf"/>
</dbReference>
<comment type="similarity">
    <text evidence="1 4">Belongs to the serpin family.</text>
</comment>
<feature type="chain" id="PRO_5034501167" description="Serpin domain-containing protein" evidence="6">
    <location>
        <begin position="21"/>
        <end position="385"/>
    </location>
</feature>
<evidence type="ECO:0000256" key="4">
    <source>
        <dbReference type="RuleBase" id="RU000411"/>
    </source>
</evidence>
<dbReference type="GO" id="GO:0004867">
    <property type="term" value="F:serine-type endopeptidase inhibitor activity"/>
    <property type="evidence" value="ECO:0007669"/>
    <property type="project" value="InterPro"/>
</dbReference>
<dbReference type="Pfam" id="PF00079">
    <property type="entry name" value="Serpin"/>
    <property type="match status" value="1"/>
</dbReference>
<dbReference type="AlphaFoldDB" id="A0A8D1FAQ4"/>
<evidence type="ECO:0000256" key="1">
    <source>
        <dbReference type="ARBA" id="ARBA00009500"/>
    </source>
</evidence>
<dbReference type="InterPro" id="IPR042178">
    <property type="entry name" value="Serpin_sf_1"/>
</dbReference>
<keyword evidence="3" id="KW-0325">Glycoprotein</keyword>
<evidence type="ECO:0000256" key="6">
    <source>
        <dbReference type="SAM" id="SignalP"/>
    </source>
</evidence>
<name>A0A8D1FAQ4_PIG</name>
<dbReference type="Gene3D" id="2.30.39.10">
    <property type="entry name" value="Alpha-1-antitrypsin, domain 1"/>
    <property type="match status" value="1"/>
</dbReference>
<organism evidence="8 9">
    <name type="scientific">Sus scrofa</name>
    <name type="common">Pig</name>
    <dbReference type="NCBI Taxonomy" id="9823"/>
    <lineage>
        <taxon>Eukaryota</taxon>
        <taxon>Metazoa</taxon>
        <taxon>Chordata</taxon>
        <taxon>Craniata</taxon>
        <taxon>Vertebrata</taxon>
        <taxon>Euteleostomi</taxon>
        <taxon>Mammalia</taxon>
        <taxon>Eutheria</taxon>
        <taxon>Laurasiatheria</taxon>
        <taxon>Artiodactyla</taxon>
        <taxon>Suina</taxon>
        <taxon>Suidae</taxon>
        <taxon>Sus</taxon>
    </lineage>
</organism>
<dbReference type="PANTHER" id="PTHR11461">
    <property type="entry name" value="SERINE PROTEASE INHIBITOR, SERPIN"/>
    <property type="match status" value="1"/>
</dbReference>
<evidence type="ECO:0000256" key="5">
    <source>
        <dbReference type="SAM" id="MobiDB-lite"/>
    </source>
</evidence>